<dbReference type="STRING" id="1798491.A3C87_01605"/>
<feature type="domain" description="HTH cro/C1-type" evidence="2">
    <location>
        <begin position="22"/>
        <end position="67"/>
    </location>
</feature>
<keyword evidence="1" id="KW-0238">DNA-binding</keyword>
<dbReference type="InterPro" id="IPR013430">
    <property type="entry name" value="Toxin_antidote_HigA"/>
</dbReference>
<dbReference type="SUPFAM" id="SSF47413">
    <property type="entry name" value="lambda repressor-like DNA-binding domains"/>
    <property type="match status" value="1"/>
</dbReference>
<organism evidence="3 4">
    <name type="scientific">Candidatus Kaiserbacteria bacterium RIFCSPHIGHO2_02_FULL_49_34</name>
    <dbReference type="NCBI Taxonomy" id="1798491"/>
    <lineage>
        <taxon>Bacteria</taxon>
        <taxon>Candidatus Kaiseribacteriota</taxon>
    </lineage>
</organism>
<dbReference type="CDD" id="cd00093">
    <property type="entry name" value="HTH_XRE"/>
    <property type="match status" value="1"/>
</dbReference>
<dbReference type="NCBIfam" id="TIGR02607">
    <property type="entry name" value="antidote_HigA"/>
    <property type="match status" value="1"/>
</dbReference>
<dbReference type="InterPro" id="IPR001387">
    <property type="entry name" value="Cro/C1-type_HTH"/>
</dbReference>
<dbReference type="Proteomes" id="UP000176511">
    <property type="component" value="Unassembled WGS sequence"/>
</dbReference>
<proteinExistence type="predicted"/>
<evidence type="ECO:0000313" key="3">
    <source>
        <dbReference type="EMBL" id="OGG61275.1"/>
    </source>
</evidence>
<evidence type="ECO:0000259" key="2">
    <source>
        <dbReference type="PROSITE" id="PS50943"/>
    </source>
</evidence>
<dbReference type="GO" id="GO:0003677">
    <property type="term" value="F:DNA binding"/>
    <property type="evidence" value="ECO:0007669"/>
    <property type="project" value="UniProtKB-KW"/>
</dbReference>
<evidence type="ECO:0000313" key="4">
    <source>
        <dbReference type="Proteomes" id="UP000176511"/>
    </source>
</evidence>
<dbReference type="PANTHER" id="PTHR36924:SF1">
    <property type="entry name" value="ANTITOXIN HIGA-1"/>
    <property type="match status" value="1"/>
</dbReference>
<comment type="caution">
    <text evidence="3">The sequence shown here is derived from an EMBL/GenBank/DDBJ whole genome shotgun (WGS) entry which is preliminary data.</text>
</comment>
<accession>A0A1F6DIQ1</accession>
<dbReference type="EMBL" id="MFLE01000023">
    <property type="protein sequence ID" value="OGG61275.1"/>
    <property type="molecule type" value="Genomic_DNA"/>
</dbReference>
<sequence>MRPIAIHPGEILKEEFMVPLSITAYALAKHTGMQQTAIGEIIKGKRGITADTAIRLGLFFDMSAEFWMNVQARYNLDELADAYAKNKKPVVTPYARIAPAAA</sequence>
<name>A0A1F6DIQ1_9BACT</name>
<dbReference type="InterPro" id="IPR010982">
    <property type="entry name" value="Lambda_DNA-bd_dom_sf"/>
</dbReference>
<dbReference type="Pfam" id="PF01381">
    <property type="entry name" value="HTH_3"/>
    <property type="match status" value="1"/>
</dbReference>
<evidence type="ECO:0000256" key="1">
    <source>
        <dbReference type="ARBA" id="ARBA00023125"/>
    </source>
</evidence>
<protein>
    <submittedName>
        <fullName evidence="3">Addiction module antidote protein, HigA family</fullName>
    </submittedName>
</protein>
<gene>
    <name evidence="3" type="ORF">A3C87_01605</name>
</gene>
<reference evidence="3 4" key="1">
    <citation type="journal article" date="2016" name="Nat. Commun.">
        <title>Thousands of microbial genomes shed light on interconnected biogeochemical processes in an aquifer system.</title>
        <authorList>
            <person name="Anantharaman K."/>
            <person name="Brown C.T."/>
            <person name="Hug L.A."/>
            <person name="Sharon I."/>
            <person name="Castelle C.J."/>
            <person name="Probst A.J."/>
            <person name="Thomas B.C."/>
            <person name="Singh A."/>
            <person name="Wilkins M.J."/>
            <person name="Karaoz U."/>
            <person name="Brodie E.L."/>
            <person name="Williams K.H."/>
            <person name="Hubbard S.S."/>
            <person name="Banfield J.F."/>
        </authorList>
    </citation>
    <scope>NUCLEOTIDE SEQUENCE [LARGE SCALE GENOMIC DNA]</scope>
</reference>
<dbReference type="PANTHER" id="PTHR36924">
    <property type="entry name" value="ANTITOXIN HIGA-1"/>
    <property type="match status" value="1"/>
</dbReference>
<dbReference type="AlphaFoldDB" id="A0A1F6DIQ1"/>
<dbReference type="PROSITE" id="PS50943">
    <property type="entry name" value="HTH_CROC1"/>
    <property type="match status" value="1"/>
</dbReference>
<dbReference type="Gene3D" id="1.10.260.40">
    <property type="entry name" value="lambda repressor-like DNA-binding domains"/>
    <property type="match status" value="1"/>
</dbReference>